<dbReference type="GO" id="GO:0004826">
    <property type="term" value="F:phenylalanine-tRNA ligase activity"/>
    <property type="evidence" value="ECO:0007669"/>
    <property type="project" value="InterPro"/>
</dbReference>
<dbReference type="GO" id="GO:0003723">
    <property type="term" value="F:RNA binding"/>
    <property type="evidence" value="ECO:0007669"/>
    <property type="project" value="InterPro"/>
</dbReference>
<evidence type="ECO:0000259" key="1">
    <source>
        <dbReference type="Pfam" id="PF03483"/>
    </source>
</evidence>
<dbReference type="AlphaFoldDB" id="A0A645FKS1"/>
<accession>A0A645FKS1</accession>
<protein>
    <recommendedName>
        <fullName evidence="1">B3/B4 tRNA-binding domain-containing protein</fullName>
    </recommendedName>
</protein>
<dbReference type="Pfam" id="PF03483">
    <property type="entry name" value="B3_4"/>
    <property type="match status" value="1"/>
</dbReference>
<organism evidence="2">
    <name type="scientific">bioreactor metagenome</name>
    <dbReference type="NCBI Taxonomy" id="1076179"/>
    <lineage>
        <taxon>unclassified sequences</taxon>
        <taxon>metagenomes</taxon>
        <taxon>ecological metagenomes</taxon>
    </lineage>
</organism>
<sequence>MSVSGLVDSMFMAEMKNMILTAGHDLAKISGAVSLKVATGEESYVCMNGKETKTIQGDIMITDDESVLSSILRGPDGRTSIDEETEQVLYTIYAPAGIEEKEIISHMDDIGSYVLLFSPGSNVELKTVI</sequence>
<dbReference type="InterPro" id="IPR005146">
    <property type="entry name" value="B3/B4_tRNA-bd"/>
</dbReference>
<dbReference type="Gene3D" id="3.50.40.10">
    <property type="entry name" value="Phenylalanyl-trna Synthetase, Chain B, domain 3"/>
    <property type="match status" value="1"/>
</dbReference>
<dbReference type="SUPFAM" id="SSF56037">
    <property type="entry name" value="PheT/TilS domain"/>
    <property type="match status" value="1"/>
</dbReference>
<dbReference type="EMBL" id="VSSQ01061717">
    <property type="protein sequence ID" value="MPN15008.1"/>
    <property type="molecule type" value="Genomic_DNA"/>
</dbReference>
<comment type="caution">
    <text evidence="2">The sequence shown here is derived from an EMBL/GenBank/DDBJ whole genome shotgun (WGS) entry which is preliminary data.</text>
</comment>
<name>A0A645FKS1_9ZZZZ</name>
<dbReference type="InterPro" id="IPR020825">
    <property type="entry name" value="Phe-tRNA_synthase-like_B3/B4"/>
</dbReference>
<proteinExistence type="predicted"/>
<gene>
    <name evidence="2" type="ORF">SDC9_162337</name>
</gene>
<evidence type="ECO:0000313" key="2">
    <source>
        <dbReference type="EMBL" id="MPN15008.1"/>
    </source>
</evidence>
<feature type="domain" description="B3/B4 tRNA-binding" evidence="1">
    <location>
        <begin position="12"/>
        <end position="94"/>
    </location>
</feature>
<reference evidence="2" key="1">
    <citation type="submission" date="2019-08" db="EMBL/GenBank/DDBJ databases">
        <authorList>
            <person name="Kucharzyk K."/>
            <person name="Murdoch R.W."/>
            <person name="Higgins S."/>
            <person name="Loffler F."/>
        </authorList>
    </citation>
    <scope>NUCLEOTIDE SEQUENCE</scope>
</reference>